<comment type="caution">
    <text evidence="1">The sequence shown here is derived from an EMBL/GenBank/DDBJ whole genome shotgun (WGS) entry which is preliminary data.</text>
</comment>
<dbReference type="AlphaFoldDB" id="A0AA87K4A9"/>
<reference evidence="1 2" key="1">
    <citation type="submission" date="2011-03" db="EMBL/GenBank/DDBJ databases">
        <title>Deep-sequencing identification of multiple resistance mechanism for the high antibiotic-resistance strain Streptococcus suis R61.</title>
        <authorList>
            <person name="Hu P."/>
            <person name="Yang M."/>
            <person name="Jin M."/>
            <person name="Xiao J."/>
        </authorList>
    </citation>
    <scope>NUCLEOTIDE SEQUENCE [LARGE SCALE GENOMIC DNA]</scope>
    <source>
        <strain evidence="1 2">R61</strain>
    </source>
</reference>
<evidence type="ECO:0000313" key="1">
    <source>
        <dbReference type="EMBL" id="EHC02268.1"/>
    </source>
</evidence>
<sequence length="37" mass="4155">MMKLFEVGNRETEFQTTTLLMKGGRLKTSTGAFQSSK</sequence>
<accession>A0AA87K4A9</accession>
<evidence type="ECO:0000313" key="2">
    <source>
        <dbReference type="Proteomes" id="UP000004014"/>
    </source>
</evidence>
<gene>
    <name evidence="1" type="ORF">SSUR61_1683</name>
</gene>
<dbReference type="Proteomes" id="UP000004014">
    <property type="component" value="Unassembled WGS sequence"/>
</dbReference>
<name>A0AA87K4A9_STRSU</name>
<organism evidence="1 2">
    <name type="scientific">Streptococcus suis R61</name>
    <dbReference type="NCBI Taxonomy" id="996306"/>
    <lineage>
        <taxon>Bacteria</taxon>
        <taxon>Bacillati</taxon>
        <taxon>Bacillota</taxon>
        <taxon>Bacilli</taxon>
        <taxon>Lactobacillales</taxon>
        <taxon>Streptococcaceae</taxon>
        <taxon>Streptococcus</taxon>
    </lineage>
</organism>
<dbReference type="EMBL" id="AEYY01000041">
    <property type="protein sequence ID" value="EHC02268.1"/>
    <property type="molecule type" value="Genomic_DNA"/>
</dbReference>
<protein>
    <submittedName>
        <fullName evidence="1">Uncharacterized protein</fullName>
    </submittedName>
</protein>
<proteinExistence type="predicted"/>